<organism evidence="2 3">
    <name type="scientific">Dendrothele bispora (strain CBS 962.96)</name>
    <dbReference type="NCBI Taxonomy" id="1314807"/>
    <lineage>
        <taxon>Eukaryota</taxon>
        <taxon>Fungi</taxon>
        <taxon>Dikarya</taxon>
        <taxon>Basidiomycota</taxon>
        <taxon>Agaricomycotina</taxon>
        <taxon>Agaricomycetes</taxon>
        <taxon>Agaricomycetidae</taxon>
        <taxon>Agaricales</taxon>
        <taxon>Agaricales incertae sedis</taxon>
        <taxon>Dendrothele</taxon>
    </lineage>
</organism>
<keyword evidence="3" id="KW-1185">Reference proteome</keyword>
<protein>
    <submittedName>
        <fullName evidence="2">Uncharacterized protein</fullName>
    </submittedName>
</protein>
<dbReference type="Pfam" id="PF08015">
    <property type="entry name" value="Pheromone"/>
    <property type="match status" value="1"/>
</dbReference>
<dbReference type="InterPro" id="IPR012597">
    <property type="entry name" value="Pheromone"/>
</dbReference>
<accession>A0A4S8L5G4</accession>
<dbReference type="AlphaFoldDB" id="A0A4S8L5G4"/>
<gene>
    <name evidence="2" type="ORF">K435DRAFT_870903</name>
</gene>
<evidence type="ECO:0000256" key="1">
    <source>
        <dbReference type="SAM" id="MobiDB-lite"/>
    </source>
</evidence>
<dbReference type="GO" id="GO:0016020">
    <property type="term" value="C:membrane"/>
    <property type="evidence" value="ECO:0007669"/>
    <property type="project" value="InterPro"/>
</dbReference>
<evidence type="ECO:0000313" key="2">
    <source>
        <dbReference type="EMBL" id="THU83842.1"/>
    </source>
</evidence>
<name>A0A4S8L5G4_DENBC</name>
<reference evidence="2 3" key="1">
    <citation type="journal article" date="2019" name="Nat. Ecol. Evol.">
        <title>Megaphylogeny resolves global patterns of mushroom evolution.</title>
        <authorList>
            <person name="Varga T."/>
            <person name="Krizsan K."/>
            <person name="Foldi C."/>
            <person name="Dima B."/>
            <person name="Sanchez-Garcia M."/>
            <person name="Sanchez-Ramirez S."/>
            <person name="Szollosi G.J."/>
            <person name="Szarkandi J.G."/>
            <person name="Papp V."/>
            <person name="Albert L."/>
            <person name="Andreopoulos W."/>
            <person name="Angelini C."/>
            <person name="Antonin V."/>
            <person name="Barry K.W."/>
            <person name="Bougher N.L."/>
            <person name="Buchanan P."/>
            <person name="Buyck B."/>
            <person name="Bense V."/>
            <person name="Catcheside P."/>
            <person name="Chovatia M."/>
            <person name="Cooper J."/>
            <person name="Damon W."/>
            <person name="Desjardin D."/>
            <person name="Finy P."/>
            <person name="Geml J."/>
            <person name="Haridas S."/>
            <person name="Hughes K."/>
            <person name="Justo A."/>
            <person name="Karasinski D."/>
            <person name="Kautmanova I."/>
            <person name="Kiss B."/>
            <person name="Kocsube S."/>
            <person name="Kotiranta H."/>
            <person name="LaButti K.M."/>
            <person name="Lechner B.E."/>
            <person name="Liimatainen K."/>
            <person name="Lipzen A."/>
            <person name="Lukacs Z."/>
            <person name="Mihaltcheva S."/>
            <person name="Morgado L.N."/>
            <person name="Niskanen T."/>
            <person name="Noordeloos M.E."/>
            <person name="Ohm R.A."/>
            <person name="Ortiz-Santana B."/>
            <person name="Ovrebo C."/>
            <person name="Racz N."/>
            <person name="Riley R."/>
            <person name="Savchenko A."/>
            <person name="Shiryaev A."/>
            <person name="Soop K."/>
            <person name="Spirin V."/>
            <person name="Szebenyi C."/>
            <person name="Tomsovsky M."/>
            <person name="Tulloss R.E."/>
            <person name="Uehling J."/>
            <person name="Grigoriev I.V."/>
            <person name="Vagvolgyi C."/>
            <person name="Papp T."/>
            <person name="Martin F.M."/>
            <person name="Miettinen O."/>
            <person name="Hibbett D.S."/>
            <person name="Nagy L.G."/>
        </authorList>
    </citation>
    <scope>NUCLEOTIDE SEQUENCE [LARGE SCALE GENOMIC DNA]</scope>
    <source>
        <strain evidence="2 3">CBS 962.96</strain>
    </source>
</reference>
<dbReference type="GO" id="GO:0000772">
    <property type="term" value="F:mating pheromone activity"/>
    <property type="evidence" value="ECO:0007669"/>
    <property type="project" value="InterPro"/>
</dbReference>
<feature type="region of interest" description="Disordered" evidence="1">
    <location>
        <begin position="1"/>
        <end position="29"/>
    </location>
</feature>
<dbReference type="EMBL" id="ML179638">
    <property type="protein sequence ID" value="THU83842.1"/>
    <property type="molecule type" value="Genomic_DNA"/>
</dbReference>
<evidence type="ECO:0000313" key="3">
    <source>
        <dbReference type="Proteomes" id="UP000297245"/>
    </source>
</evidence>
<proteinExistence type="predicted"/>
<dbReference type="Proteomes" id="UP000297245">
    <property type="component" value="Unassembled WGS sequence"/>
</dbReference>
<sequence>MDSFTPLDLELFPSSIDGESKPLTPLTPASTEEMTSTLEEALVPVDSEHTMDYGGTTTGGYCTIKFSTVSPTYPTNAGVVSLYQTNEKPRQAESFLPFAQIFFSPTFPSIALEDFEKTSRQAKATINRYPGLLPGPFPSYALVIKHIQEKDTGGSPCYTRVGSFGLAAAWLRRVVSSSVFSIDLCRPNTQTDVIQL</sequence>